<accession>A0A2H0V5N3</accession>
<dbReference type="Proteomes" id="UP000229901">
    <property type="component" value="Unassembled WGS sequence"/>
</dbReference>
<protein>
    <submittedName>
        <fullName evidence="1">Uncharacterized protein</fullName>
    </submittedName>
</protein>
<dbReference type="SUPFAM" id="SSF64288">
    <property type="entry name" value="Chorismate lyase-like"/>
    <property type="match status" value="1"/>
</dbReference>
<dbReference type="Gene3D" id="3.40.1410.10">
    <property type="entry name" value="Chorismate lyase-like"/>
    <property type="match status" value="1"/>
</dbReference>
<dbReference type="AlphaFoldDB" id="A0A2H0V5N3"/>
<dbReference type="InterPro" id="IPR028978">
    <property type="entry name" value="Chorismate_lyase_/UTRA_dom_sf"/>
</dbReference>
<comment type="caution">
    <text evidence="1">The sequence shown here is derived from an EMBL/GenBank/DDBJ whole genome shotgun (WGS) entry which is preliminary data.</text>
</comment>
<proteinExistence type="predicted"/>
<gene>
    <name evidence="1" type="ORF">COT97_01650</name>
</gene>
<organism evidence="1 2">
    <name type="scientific">Candidatus Falkowbacteria bacterium CG10_big_fil_rev_8_21_14_0_10_39_11</name>
    <dbReference type="NCBI Taxonomy" id="1974565"/>
    <lineage>
        <taxon>Bacteria</taxon>
        <taxon>Candidatus Falkowiibacteriota</taxon>
    </lineage>
</organism>
<sequence length="216" mass="25361">MQHFPLKEKLHTDVLEGKYGPIEAQVLRHDKRVRMVHLIDKKGVSRTFALTFFPEKFASKEIELINLTIRNGQPIGKAFREYGYIVRKNVYEVYVIELPDWLKKAFKTKSNYAKARISEFYAKKKGGKPTIYGTVVEIYSPDFRAPMVNKHDIAQFSASTKSFKKFGVGMFEIWRMIGQENNYQGLGKKYDEARNDTIKLVFEFKKRIQRYLKSQK</sequence>
<evidence type="ECO:0000313" key="1">
    <source>
        <dbReference type="EMBL" id="PIR94393.1"/>
    </source>
</evidence>
<reference evidence="2" key="1">
    <citation type="submission" date="2017-09" db="EMBL/GenBank/DDBJ databases">
        <title>Depth-based differentiation of microbial function through sediment-hosted aquifers and enrichment of novel symbionts in the deep terrestrial subsurface.</title>
        <authorList>
            <person name="Probst A.J."/>
            <person name="Ladd B."/>
            <person name="Jarett J.K."/>
            <person name="Geller-Mcgrath D.E."/>
            <person name="Sieber C.M.K."/>
            <person name="Emerson J.B."/>
            <person name="Anantharaman K."/>
            <person name="Thomas B.C."/>
            <person name="Malmstrom R."/>
            <person name="Stieglmeier M."/>
            <person name="Klingl A."/>
            <person name="Woyke T."/>
            <person name="Ryan C.M."/>
            <person name="Banfield J.F."/>
        </authorList>
    </citation>
    <scope>NUCLEOTIDE SEQUENCE [LARGE SCALE GENOMIC DNA]</scope>
</reference>
<evidence type="ECO:0000313" key="2">
    <source>
        <dbReference type="Proteomes" id="UP000229901"/>
    </source>
</evidence>
<dbReference type="EMBL" id="PFAP01000007">
    <property type="protein sequence ID" value="PIR94393.1"/>
    <property type="molecule type" value="Genomic_DNA"/>
</dbReference>
<name>A0A2H0V5N3_9BACT</name>